<protein>
    <submittedName>
        <fullName evidence="1">Uncharacterized protein</fullName>
    </submittedName>
</protein>
<organism evidence="1 2">
    <name type="scientific">Smallanthus sonchifolius</name>
    <dbReference type="NCBI Taxonomy" id="185202"/>
    <lineage>
        <taxon>Eukaryota</taxon>
        <taxon>Viridiplantae</taxon>
        <taxon>Streptophyta</taxon>
        <taxon>Embryophyta</taxon>
        <taxon>Tracheophyta</taxon>
        <taxon>Spermatophyta</taxon>
        <taxon>Magnoliopsida</taxon>
        <taxon>eudicotyledons</taxon>
        <taxon>Gunneridae</taxon>
        <taxon>Pentapetalae</taxon>
        <taxon>asterids</taxon>
        <taxon>campanulids</taxon>
        <taxon>Asterales</taxon>
        <taxon>Asteraceae</taxon>
        <taxon>Asteroideae</taxon>
        <taxon>Heliantheae alliance</taxon>
        <taxon>Millerieae</taxon>
        <taxon>Smallanthus</taxon>
    </lineage>
</organism>
<keyword evidence="2" id="KW-1185">Reference proteome</keyword>
<name>A0ACB9EMN5_9ASTR</name>
<reference evidence="1 2" key="2">
    <citation type="journal article" date="2022" name="Mol. Ecol. Resour.">
        <title>The genomes of chicory, endive, great burdock and yacon provide insights into Asteraceae paleo-polyploidization history and plant inulin production.</title>
        <authorList>
            <person name="Fan W."/>
            <person name="Wang S."/>
            <person name="Wang H."/>
            <person name="Wang A."/>
            <person name="Jiang F."/>
            <person name="Liu H."/>
            <person name="Zhao H."/>
            <person name="Xu D."/>
            <person name="Zhang Y."/>
        </authorList>
    </citation>
    <scope>NUCLEOTIDE SEQUENCE [LARGE SCALE GENOMIC DNA]</scope>
    <source>
        <strain evidence="2">cv. Yunnan</strain>
        <tissue evidence="1">Leaves</tissue>
    </source>
</reference>
<proteinExistence type="predicted"/>
<evidence type="ECO:0000313" key="1">
    <source>
        <dbReference type="EMBL" id="KAI3760097.1"/>
    </source>
</evidence>
<gene>
    <name evidence="1" type="ORF">L1987_50487</name>
</gene>
<evidence type="ECO:0000313" key="2">
    <source>
        <dbReference type="Proteomes" id="UP001056120"/>
    </source>
</evidence>
<reference evidence="2" key="1">
    <citation type="journal article" date="2022" name="Mol. Ecol. Resour.">
        <title>The genomes of chicory, endive, great burdock and yacon provide insights into Asteraceae palaeo-polyploidization history and plant inulin production.</title>
        <authorList>
            <person name="Fan W."/>
            <person name="Wang S."/>
            <person name="Wang H."/>
            <person name="Wang A."/>
            <person name="Jiang F."/>
            <person name="Liu H."/>
            <person name="Zhao H."/>
            <person name="Xu D."/>
            <person name="Zhang Y."/>
        </authorList>
    </citation>
    <scope>NUCLEOTIDE SEQUENCE [LARGE SCALE GENOMIC DNA]</scope>
    <source>
        <strain evidence="2">cv. Yunnan</strain>
    </source>
</reference>
<comment type="caution">
    <text evidence="1">The sequence shown here is derived from an EMBL/GenBank/DDBJ whole genome shotgun (WGS) entry which is preliminary data.</text>
</comment>
<accession>A0ACB9EMN5</accession>
<dbReference type="Proteomes" id="UP001056120">
    <property type="component" value="Linkage Group LG17"/>
</dbReference>
<dbReference type="EMBL" id="CM042034">
    <property type="protein sequence ID" value="KAI3760097.1"/>
    <property type="molecule type" value="Genomic_DNA"/>
</dbReference>
<sequence>MLQEPPLFFNNAYYAKVGGVTRAEMNRLEMKFLFGIDFRLYVNLSTFEKYCLELMSEGSEEVQKERLVHGSFGITVNRSKNMDDSNYPTIEIHIE</sequence>